<feature type="transmembrane region" description="Helical" evidence="1">
    <location>
        <begin position="157"/>
        <end position="181"/>
    </location>
</feature>
<evidence type="ECO:0000256" key="1">
    <source>
        <dbReference type="SAM" id="Phobius"/>
    </source>
</evidence>
<dbReference type="Proteomes" id="UP000198705">
    <property type="component" value="Unassembled WGS sequence"/>
</dbReference>
<evidence type="ECO:0000313" key="3">
    <source>
        <dbReference type="Proteomes" id="UP000198705"/>
    </source>
</evidence>
<proteinExistence type="predicted"/>
<evidence type="ECO:0000313" key="2">
    <source>
        <dbReference type="EMBL" id="SFN96414.1"/>
    </source>
</evidence>
<dbReference type="AlphaFoldDB" id="A0A1I5DAX2"/>
<gene>
    <name evidence="2" type="ORF">SAMN04487989_107114</name>
</gene>
<feature type="transmembrane region" description="Helical" evidence="1">
    <location>
        <begin position="7"/>
        <end position="29"/>
    </location>
</feature>
<protein>
    <recommendedName>
        <fullName evidence="4">DUF2306 domain-containing protein</fullName>
    </recommendedName>
</protein>
<feature type="transmembrane region" description="Helical" evidence="1">
    <location>
        <begin position="187"/>
        <end position="204"/>
    </location>
</feature>
<dbReference type="EMBL" id="FOVN01000007">
    <property type="protein sequence ID" value="SFN96414.1"/>
    <property type="molecule type" value="Genomic_DNA"/>
</dbReference>
<keyword evidence="1" id="KW-0472">Membrane</keyword>
<keyword evidence="1" id="KW-1133">Transmembrane helix</keyword>
<feature type="transmembrane region" description="Helical" evidence="1">
    <location>
        <begin position="127"/>
        <end position="145"/>
    </location>
</feature>
<feature type="transmembrane region" description="Helical" evidence="1">
    <location>
        <begin position="100"/>
        <end position="121"/>
    </location>
</feature>
<dbReference type="OrthoDB" id="1162022at2"/>
<dbReference type="STRING" id="649333.SAMN04487989_107114"/>
<keyword evidence="1" id="KW-0812">Transmembrane</keyword>
<feature type="transmembrane region" description="Helical" evidence="1">
    <location>
        <begin position="66"/>
        <end position="88"/>
    </location>
</feature>
<evidence type="ECO:0008006" key="4">
    <source>
        <dbReference type="Google" id="ProtNLM"/>
    </source>
</evidence>
<reference evidence="3" key="1">
    <citation type="submission" date="2016-10" db="EMBL/GenBank/DDBJ databases">
        <authorList>
            <person name="Varghese N."/>
            <person name="Submissions S."/>
        </authorList>
    </citation>
    <scope>NUCLEOTIDE SEQUENCE [LARGE SCALE GENOMIC DNA]</scope>
    <source>
        <strain evidence="3">DSM 23925</strain>
    </source>
</reference>
<name>A0A1I5DAX2_9FLAO</name>
<dbReference type="RefSeq" id="WP_092209688.1">
    <property type="nucleotide sequence ID" value="NZ_FOVN01000007.1"/>
</dbReference>
<sequence length="219" mass="24538">MEDIIKIAIYIHAFFGGIGLITGIASIIVKKGSKNHKRMGKLFSIGMFTSSLISVPISWMPNHENLFLFVIGVFTMYLVLSGNRALTFKNKAQANWIDKSISGIMLLFSIFMMVFGIYLIFKSNTTSVLFLFFGVFGLRLTCIDFKFFKNPQNSKNAWLIAHLIKMNGALIASITAFVIAGVGISNLIAWLTPTLLGTIYIVYWKRKTKAKMLNKQTAN</sequence>
<organism evidence="2 3">
    <name type="scientific">Bizionia echini</name>
    <dbReference type="NCBI Taxonomy" id="649333"/>
    <lineage>
        <taxon>Bacteria</taxon>
        <taxon>Pseudomonadati</taxon>
        <taxon>Bacteroidota</taxon>
        <taxon>Flavobacteriia</taxon>
        <taxon>Flavobacteriales</taxon>
        <taxon>Flavobacteriaceae</taxon>
        <taxon>Bizionia</taxon>
    </lineage>
</organism>
<feature type="transmembrane region" description="Helical" evidence="1">
    <location>
        <begin position="41"/>
        <end position="60"/>
    </location>
</feature>
<keyword evidence="3" id="KW-1185">Reference proteome</keyword>
<accession>A0A1I5DAX2</accession>